<evidence type="ECO:0000259" key="4">
    <source>
        <dbReference type="PROSITE" id="PS51077"/>
    </source>
</evidence>
<dbReference type="PANTHER" id="PTHR30136">
    <property type="entry name" value="HELIX-TURN-HELIX TRANSCRIPTIONAL REGULATOR, ICLR FAMILY"/>
    <property type="match status" value="1"/>
</dbReference>
<dbReference type="InterPro" id="IPR050707">
    <property type="entry name" value="HTH_MetabolicPath_Reg"/>
</dbReference>
<dbReference type="SUPFAM" id="SSF55781">
    <property type="entry name" value="GAF domain-like"/>
    <property type="match status" value="1"/>
</dbReference>
<keyword evidence="3" id="KW-0804">Transcription</keyword>
<accession>A0ABU2H0A8</accession>
<feature type="domain" description="IclR-ED" evidence="5">
    <location>
        <begin position="73"/>
        <end position="255"/>
    </location>
</feature>
<dbReference type="PROSITE" id="PS51077">
    <property type="entry name" value="HTH_ICLR"/>
    <property type="match status" value="1"/>
</dbReference>
<keyword evidence="1" id="KW-0805">Transcription regulation</keyword>
<gene>
    <name evidence="6" type="ORF">RIF23_00335</name>
</gene>
<dbReference type="Proteomes" id="UP001250214">
    <property type="component" value="Unassembled WGS sequence"/>
</dbReference>
<dbReference type="Gene3D" id="1.10.10.10">
    <property type="entry name" value="Winged helix-like DNA-binding domain superfamily/Winged helix DNA-binding domain"/>
    <property type="match status" value="1"/>
</dbReference>
<dbReference type="InterPro" id="IPR005471">
    <property type="entry name" value="Tscrpt_reg_IclR_N"/>
</dbReference>
<evidence type="ECO:0000256" key="3">
    <source>
        <dbReference type="ARBA" id="ARBA00023163"/>
    </source>
</evidence>
<proteinExistence type="predicted"/>
<reference evidence="7" key="1">
    <citation type="submission" date="2023-07" db="EMBL/GenBank/DDBJ databases">
        <title>Novel species in the genus Lipingzhangella isolated from Sambhar Salt Lake.</title>
        <authorList>
            <person name="Jiya N."/>
            <person name="Kajale S."/>
            <person name="Sharma A."/>
        </authorList>
    </citation>
    <scope>NUCLEOTIDE SEQUENCE [LARGE SCALE GENOMIC DNA]</scope>
    <source>
        <strain evidence="7">LS1_29</strain>
    </source>
</reference>
<organism evidence="6 7">
    <name type="scientific">Lipingzhangella rawalii</name>
    <dbReference type="NCBI Taxonomy" id="2055835"/>
    <lineage>
        <taxon>Bacteria</taxon>
        <taxon>Bacillati</taxon>
        <taxon>Actinomycetota</taxon>
        <taxon>Actinomycetes</taxon>
        <taxon>Streptosporangiales</taxon>
        <taxon>Nocardiopsidaceae</taxon>
        <taxon>Lipingzhangella</taxon>
    </lineage>
</organism>
<dbReference type="Pfam" id="PF01614">
    <property type="entry name" value="IclR_C"/>
    <property type="match status" value="1"/>
</dbReference>
<evidence type="ECO:0000256" key="1">
    <source>
        <dbReference type="ARBA" id="ARBA00023015"/>
    </source>
</evidence>
<dbReference type="PANTHER" id="PTHR30136:SF24">
    <property type="entry name" value="HTH-TYPE TRANSCRIPTIONAL REPRESSOR ALLR"/>
    <property type="match status" value="1"/>
</dbReference>
<name>A0ABU2H0A8_9ACTN</name>
<dbReference type="InterPro" id="IPR036390">
    <property type="entry name" value="WH_DNA-bd_sf"/>
</dbReference>
<evidence type="ECO:0000313" key="6">
    <source>
        <dbReference type="EMBL" id="MDS1268736.1"/>
    </source>
</evidence>
<dbReference type="SUPFAM" id="SSF46785">
    <property type="entry name" value="Winged helix' DNA-binding domain"/>
    <property type="match status" value="1"/>
</dbReference>
<feature type="domain" description="HTH iclR-type" evidence="4">
    <location>
        <begin position="10"/>
        <end position="72"/>
    </location>
</feature>
<sequence>MAAAQEGSRVPAATRAVRLLRFLASQGGPVSAGTLACALDLPRSSVYQLLEALAAEGFVVHLSEEQRWGLGVAAFEVGSAYLRHDPLERLARPALARLADELRVTAHLGVLHGADTLYLVKEQPRNLPSLVTGVGVRLPAHLTASGRAMLARLPRAQVRALYPSRESFVRRTDHGPASAQELRTLLDEERRRGWSSEHGQVTPGYVSVAAPVFDHATHPVAAVSITVPDWRSDQCAHLAGRARHVAARLTERVSGRHRRTGQP</sequence>
<evidence type="ECO:0000256" key="2">
    <source>
        <dbReference type="ARBA" id="ARBA00023125"/>
    </source>
</evidence>
<dbReference type="InterPro" id="IPR029016">
    <property type="entry name" value="GAF-like_dom_sf"/>
</dbReference>
<keyword evidence="7" id="KW-1185">Reference proteome</keyword>
<dbReference type="Pfam" id="PF09339">
    <property type="entry name" value="HTH_IclR"/>
    <property type="match status" value="1"/>
</dbReference>
<dbReference type="PROSITE" id="PS51078">
    <property type="entry name" value="ICLR_ED"/>
    <property type="match status" value="1"/>
</dbReference>
<evidence type="ECO:0000313" key="7">
    <source>
        <dbReference type="Proteomes" id="UP001250214"/>
    </source>
</evidence>
<dbReference type="Gene3D" id="3.30.450.40">
    <property type="match status" value="1"/>
</dbReference>
<dbReference type="EMBL" id="JAVLVT010000001">
    <property type="protein sequence ID" value="MDS1268736.1"/>
    <property type="molecule type" value="Genomic_DNA"/>
</dbReference>
<comment type="caution">
    <text evidence="6">The sequence shown here is derived from an EMBL/GenBank/DDBJ whole genome shotgun (WGS) entry which is preliminary data.</text>
</comment>
<protein>
    <submittedName>
        <fullName evidence="6">IclR family transcriptional regulator</fullName>
    </submittedName>
</protein>
<dbReference type="SMART" id="SM00346">
    <property type="entry name" value="HTH_ICLR"/>
    <property type="match status" value="1"/>
</dbReference>
<evidence type="ECO:0000259" key="5">
    <source>
        <dbReference type="PROSITE" id="PS51078"/>
    </source>
</evidence>
<dbReference type="RefSeq" id="WP_310911185.1">
    <property type="nucleotide sequence ID" value="NZ_JAVLVT010000001.1"/>
</dbReference>
<dbReference type="InterPro" id="IPR014757">
    <property type="entry name" value="Tscrpt_reg_IclR_C"/>
</dbReference>
<dbReference type="InterPro" id="IPR036388">
    <property type="entry name" value="WH-like_DNA-bd_sf"/>
</dbReference>
<keyword evidence="2" id="KW-0238">DNA-binding</keyword>